<feature type="region of interest" description="Disordered" evidence="1">
    <location>
        <begin position="120"/>
        <end position="140"/>
    </location>
</feature>
<protein>
    <recommendedName>
        <fullName evidence="4">DUF309 domain-containing protein</fullName>
    </recommendedName>
</protein>
<proteinExistence type="predicted"/>
<dbReference type="Gene3D" id="1.10.3450.10">
    <property type="entry name" value="TTHA0068-like"/>
    <property type="match status" value="1"/>
</dbReference>
<evidence type="ECO:0000313" key="2">
    <source>
        <dbReference type="EMBL" id="OSP09080.1"/>
    </source>
</evidence>
<comment type="caution">
    <text evidence="2">The sequence shown here is derived from an EMBL/GenBank/DDBJ whole genome shotgun (WGS) entry which is preliminary data.</text>
</comment>
<evidence type="ECO:0008006" key="4">
    <source>
        <dbReference type="Google" id="ProtNLM"/>
    </source>
</evidence>
<gene>
    <name evidence="2" type="ORF">B9H04_05670</name>
</gene>
<dbReference type="EMBL" id="NEDJ01000013">
    <property type="protein sequence ID" value="OSP09080.1"/>
    <property type="molecule type" value="Genomic_DNA"/>
</dbReference>
<dbReference type="InterPro" id="IPR023203">
    <property type="entry name" value="TTHA0068_sf"/>
</dbReference>
<reference evidence="2 3" key="1">
    <citation type="submission" date="2017-04" db="EMBL/GenBank/DDBJ databases">
        <title>MLSA of the genus Halorubrum.</title>
        <authorList>
            <person name="De La Haba R."/>
            <person name="Sanchez-Porro C."/>
            <person name="Infante-Dominguez C."/>
            <person name="Ventosa A."/>
        </authorList>
    </citation>
    <scope>NUCLEOTIDE SEQUENCE [LARGE SCALE GENOMIC DNA]</scope>
    <source>
        <strain evidence="2 3">DSM 17463</strain>
    </source>
</reference>
<dbReference type="eggNOG" id="arCOG04628">
    <property type="taxonomic scope" value="Archaea"/>
</dbReference>
<dbReference type="AlphaFoldDB" id="A0A1X4H955"/>
<accession>A0A1X4H955</accession>
<evidence type="ECO:0000256" key="1">
    <source>
        <dbReference type="SAM" id="MobiDB-lite"/>
    </source>
</evidence>
<dbReference type="SUPFAM" id="SSF140663">
    <property type="entry name" value="TTHA0068-like"/>
    <property type="match status" value="1"/>
</dbReference>
<feature type="region of interest" description="Disordered" evidence="1">
    <location>
        <begin position="69"/>
        <end position="91"/>
    </location>
</feature>
<sequence>MSDRDSEARSDRGDAVHRDRVVAGATLFNEGHPLAARHVWEAAGASIDDGGGEDAERPEDAERLLRGLTATATATHRAADGDEPGASERAADAVTALTADSDSLGVAMAPVREWAERLAEAPEATGPATPPRIRVDGETPTFGDLSLGAAGLAVPALAATGGPGDAATLATAAEFASAERGTGRTEFAELLLAYLRTPDARPQVAARLGDHVEREERKRRDVEDLF</sequence>
<evidence type="ECO:0000313" key="3">
    <source>
        <dbReference type="Proteomes" id="UP000193587"/>
    </source>
</evidence>
<dbReference type="Proteomes" id="UP000193587">
    <property type="component" value="Unassembled WGS sequence"/>
</dbReference>
<organism evidence="2 3">
    <name type="scientific">Halorubrum ezzemoulense DSM 17463</name>
    <dbReference type="NCBI Taxonomy" id="1121945"/>
    <lineage>
        <taxon>Archaea</taxon>
        <taxon>Methanobacteriati</taxon>
        <taxon>Methanobacteriota</taxon>
        <taxon>Stenosarchaea group</taxon>
        <taxon>Halobacteria</taxon>
        <taxon>Halobacteriales</taxon>
        <taxon>Haloferacaceae</taxon>
        <taxon>Halorubrum</taxon>
    </lineage>
</organism>
<name>A0A1X4H955_HALEZ</name>
<dbReference type="RefSeq" id="WP_085682522.1">
    <property type="nucleotide sequence ID" value="NZ_NEDJ01000013.1"/>
</dbReference>